<evidence type="ECO:0000256" key="5">
    <source>
        <dbReference type="HAMAP-Rule" id="MF_00191"/>
    </source>
</evidence>
<gene>
    <name evidence="5 6" type="primary">ispH</name>
    <name evidence="6" type="ORF">AMOL_0326</name>
    <name evidence="7" type="ORF">CPU12_03335</name>
</gene>
<dbReference type="GO" id="GO:0016114">
    <property type="term" value="P:terpenoid biosynthetic process"/>
    <property type="evidence" value="ECO:0007669"/>
    <property type="project" value="UniProtKB-UniRule"/>
</dbReference>
<dbReference type="EMBL" id="CP032098">
    <property type="protein sequence ID" value="AXX91342.1"/>
    <property type="molecule type" value="Genomic_DNA"/>
</dbReference>
<dbReference type="Gene3D" id="3.40.50.11270">
    <property type="match status" value="1"/>
</dbReference>
<feature type="binding site" evidence="5">
    <location>
        <position position="262"/>
    </location>
    <ligand>
        <name>(2E)-4-hydroxy-3-methylbut-2-enyl diphosphate</name>
        <dbReference type="ChEBI" id="CHEBI:128753"/>
    </ligand>
</feature>
<feature type="binding site" evidence="5">
    <location>
        <position position="218"/>
    </location>
    <ligand>
        <name>(2E)-4-hydroxy-3-methylbut-2-enyl diphosphate</name>
        <dbReference type="ChEBI" id="CHEBI:128753"/>
    </ligand>
</feature>
<evidence type="ECO:0000313" key="9">
    <source>
        <dbReference type="Proteomes" id="UP000262712"/>
    </source>
</evidence>
<organism evidence="7 8">
    <name type="scientific">Malaciobacter molluscorum LMG 25693</name>
    <dbReference type="NCBI Taxonomy" id="870501"/>
    <lineage>
        <taxon>Bacteria</taxon>
        <taxon>Pseudomonadati</taxon>
        <taxon>Campylobacterota</taxon>
        <taxon>Epsilonproteobacteria</taxon>
        <taxon>Campylobacterales</taxon>
        <taxon>Arcobacteraceae</taxon>
        <taxon>Malaciobacter</taxon>
    </lineage>
</organism>
<dbReference type="Proteomes" id="UP000262712">
    <property type="component" value="Chromosome"/>
</dbReference>
<dbReference type="PANTHER" id="PTHR30426">
    <property type="entry name" value="4-HYDROXY-3-METHYLBUT-2-ENYL DIPHOSPHATE REDUCTASE"/>
    <property type="match status" value="1"/>
</dbReference>
<keyword evidence="5" id="KW-0414">Isoprene biosynthesis</keyword>
<comment type="cofactor">
    <cofactor evidence="5">
        <name>[4Fe-4S] cluster</name>
        <dbReference type="ChEBI" id="CHEBI:49883"/>
    </cofactor>
    <text evidence="5">Binds 1 [4Fe-4S] cluster per subunit.</text>
</comment>
<feature type="binding site" evidence="5">
    <location>
        <position position="70"/>
    </location>
    <ligand>
        <name>(2E)-4-hydroxy-3-methylbut-2-enyl diphosphate</name>
        <dbReference type="ChEBI" id="CHEBI:128753"/>
    </ligand>
</feature>
<evidence type="ECO:0000256" key="2">
    <source>
        <dbReference type="ARBA" id="ARBA00022723"/>
    </source>
</evidence>
<feature type="binding site" evidence="5">
    <location>
        <position position="219"/>
    </location>
    <ligand>
        <name>isopentenyl diphosphate</name>
        <dbReference type="ChEBI" id="CHEBI:128769"/>
    </ligand>
</feature>
<feature type="binding site" evidence="5">
    <location>
        <position position="190"/>
    </location>
    <ligand>
        <name>[4Fe-4S] cluster</name>
        <dbReference type="ChEBI" id="CHEBI:49883"/>
    </ligand>
</feature>
<dbReference type="CDD" id="cd13944">
    <property type="entry name" value="lytB_ispH"/>
    <property type="match status" value="1"/>
</dbReference>
<dbReference type="Gene3D" id="3.40.1010.20">
    <property type="entry name" value="4-hydroxy-3-methylbut-2-enyl diphosphate reductase, catalytic domain"/>
    <property type="match status" value="2"/>
</dbReference>
<comment type="catalytic activity">
    <reaction evidence="5">
        <text>isopentenyl diphosphate + 2 oxidized [2Fe-2S]-[ferredoxin] + H2O = (2E)-4-hydroxy-3-methylbut-2-enyl diphosphate + 2 reduced [2Fe-2S]-[ferredoxin] + 2 H(+)</text>
        <dbReference type="Rhea" id="RHEA:24488"/>
        <dbReference type="Rhea" id="RHEA-COMP:10000"/>
        <dbReference type="Rhea" id="RHEA-COMP:10001"/>
        <dbReference type="ChEBI" id="CHEBI:15377"/>
        <dbReference type="ChEBI" id="CHEBI:15378"/>
        <dbReference type="ChEBI" id="CHEBI:33737"/>
        <dbReference type="ChEBI" id="CHEBI:33738"/>
        <dbReference type="ChEBI" id="CHEBI:128753"/>
        <dbReference type="ChEBI" id="CHEBI:128769"/>
        <dbReference type="EC" id="1.17.7.4"/>
    </reaction>
</comment>
<feature type="binding site" evidence="5">
    <location>
        <position position="121"/>
    </location>
    <ligand>
        <name>dimethylallyl diphosphate</name>
        <dbReference type="ChEBI" id="CHEBI:57623"/>
    </ligand>
</feature>
<feature type="binding site" evidence="5">
    <location>
        <position position="218"/>
    </location>
    <ligand>
        <name>dimethylallyl diphosphate</name>
        <dbReference type="ChEBI" id="CHEBI:57623"/>
    </ligand>
</feature>
<dbReference type="GO" id="GO:0046872">
    <property type="term" value="F:metal ion binding"/>
    <property type="evidence" value="ECO:0007669"/>
    <property type="project" value="UniProtKB-KW"/>
</dbReference>
<dbReference type="AlphaFoldDB" id="A0A2G1DK53"/>
<feature type="binding site" evidence="5">
    <location>
        <position position="12"/>
    </location>
    <ligand>
        <name>[4Fe-4S] cluster</name>
        <dbReference type="ChEBI" id="CHEBI:49883"/>
    </ligand>
</feature>
<dbReference type="Pfam" id="PF02401">
    <property type="entry name" value="LYTB"/>
    <property type="match status" value="1"/>
</dbReference>
<dbReference type="InterPro" id="IPR003451">
    <property type="entry name" value="LytB/IspH"/>
</dbReference>
<keyword evidence="5 6" id="KW-0560">Oxidoreductase</keyword>
<dbReference type="RefSeq" id="WP_099341663.1">
    <property type="nucleotide sequence ID" value="NZ_CP032098.1"/>
</dbReference>
<comment type="function">
    <text evidence="5">Catalyzes the conversion of 1-hydroxy-2-methyl-2-(E)-butenyl 4-diphosphate (HMBPP) into a mixture of isopentenyl diphosphate (IPP) and dimethylallyl diphosphate (DMAPP). Acts in the terminal step of the DOXP/MEP pathway for isoprenoid precursor biosynthesis.</text>
</comment>
<dbReference type="EC" id="1.17.7.4" evidence="5"/>
<comment type="catalytic activity">
    <reaction evidence="5">
        <text>dimethylallyl diphosphate + 2 oxidized [2Fe-2S]-[ferredoxin] + H2O = (2E)-4-hydroxy-3-methylbut-2-enyl diphosphate + 2 reduced [2Fe-2S]-[ferredoxin] + 2 H(+)</text>
        <dbReference type="Rhea" id="RHEA:24825"/>
        <dbReference type="Rhea" id="RHEA-COMP:10000"/>
        <dbReference type="Rhea" id="RHEA-COMP:10001"/>
        <dbReference type="ChEBI" id="CHEBI:15377"/>
        <dbReference type="ChEBI" id="CHEBI:15378"/>
        <dbReference type="ChEBI" id="CHEBI:33737"/>
        <dbReference type="ChEBI" id="CHEBI:33738"/>
        <dbReference type="ChEBI" id="CHEBI:57623"/>
        <dbReference type="ChEBI" id="CHEBI:128753"/>
        <dbReference type="EC" id="1.17.7.4"/>
    </reaction>
</comment>
<dbReference type="UniPathway" id="UPA00059">
    <property type="reaction ID" value="UER00105"/>
</dbReference>
<feature type="binding site" evidence="5">
    <location>
        <position position="36"/>
    </location>
    <ligand>
        <name>dimethylallyl diphosphate</name>
        <dbReference type="ChEBI" id="CHEBI:57623"/>
    </ligand>
</feature>
<feature type="active site" description="Proton donor" evidence="5">
    <location>
        <position position="123"/>
    </location>
</feature>
<keyword evidence="2 5" id="KW-0479">Metal-binding</keyword>
<evidence type="ECO:0000313" key="7">
    <source>
        <dbReference type="EMBL" id="PHO18905.1"/>
    </source>
</evidence>
<feature type="binding site" evidence="5">
    <location>
        <position position="220"/>
    </location>
    <ligand>
        <name>isopentenyl diphosphate</name>
        <dbReference type="ChEBI" id="CHEBI:128769"/>
    </ligand>
</feature>
<reference evidence="7 8" key="1">
    <citation type="submission" date="2017-09" db="EMBL/GenBank/DDBJ databases">
        <title>Arcobacter canalis sp. nov., a new species isolated from a water canal contaminated with urban sewage.</title>
        <authorList>
            <person name="Perez-Cataluna A."/>
            <person name="Salas-Masso N."/>
            <person name="Figueras M.J."/>
        </authorList>
    </citation>
    <scope>NUCLEOTIDE SEQUENCE [LARGE SCALE GENOMIC DNA]</scope>
    <source>
        <strain evidence="7 8">F98-3</strain>
    </source>
</reference>
<feature type="binding site" evidence="5">
    <location>
        <position position="262"/>
    </location>
    <ligand>
        <name>isopentenyl diphosphate</name>
        <dbReference type="ChEBI" id="CHEBI:128769"/>
    </ligand>
</feature>
<feature type="binding site" evidence="5">
    <location>
        <position position="70"/>
    </location>
    <ligand>
        <name>isopentenyl diphosphate</name>
        <dbReference type="ChEBI" id="CHEBI:128769"/>
    </ligand>
</feature>
<evidence type="ECO:0000256" key="1">
    <source>
        <dbReference type="ARBA" id="ARBA00022485"/>
    </source>
</evidence>
<protein>
    <recommendedName>
        <fullName evidence="5">4-hydroxy-3-methylbut-2-enyl diphosphate reductase</fullName>
        <shortName evidence="5">HMBPP reductase</shortName>
        <ecNumber evidence="5">1.17.7.4</ecNumber>
    </recommendedName>
</protein>
<keyword evidence="8" id="KW-1185">Reference proteome</keyword>
<dbReference type="GO" id="GO:0051539">
    <property type="term" value="F:4 iron, 4 sulfur cluster binding"/>
    <property type="evidence" value="ECO:0007669"/>
    <property type="project" value="UniProtKB-UniRule"/>
</dbReference>
<feature type="binding site" evidence="5">
    <location>
        <position position="219"/>
    </location>
    <ligand>
        <name>dimethylallyl diphosphate</name>
        <dbReference type="ChEBI" id="CHEBI:57623"/>
    </ligand>
</feature>
<dbReference type="GO" id="GO:0050992">
    <property type="term" value="P:dimethylallyl diphosphate biosynthetic process"/>
    <property type="evidence" value="ECO:0007669"/>
    <property type="project" value="UniProtKB-UniRule"/>
</dbReference>
<feature type="binding site" evidence="5">
    <location>
        <position position="121"/>
    </location>
    <ligand>
        <name>(2E)-4-hydroxy-3-methylbut-2-enyl diphosphate</name>
        <dbReference type="ChEBI" id="CHEBI:128753"/>
    </ligand>
</feature>
<feature type="binding site" evidence="5">
    <location>
        <position position="70"/>
    </location>
    <ligand>
        <name>dimethylallyl diphosphate</name>
        <dbReference type="ChEBI" id="CHEBI:57623"/>
    </ligand>
</feature>
<sequence>MQVKLASSYGFCFGVKRAIKIAESYENSATMGPLIHNQNEIDRLKNNFNVGLYNSLEEVKKDDTVIIRTHGIPKNDLKNLKNNKAAKVINATCPFVTTPQQIVKKMSKENYSILIFGDSSHPEVKGVKSYGEDQEDVHVVMSVKDLDNIKFKHDKIATVAQTTKKKEVYLEIVNALILKNKEVRVFNTICDATFENQDAARDLSKEVDIMIVIGGKNSSNTKQLQAICLENCSDSYLIENSKELEEKWFNNKKLCGITAGASTPDWIIQEVVNKVQKIK</sequence>
<feature type="binding site" evidence="5">
    <location>
        <position position="36"/>
    </location>
    <ligand>
        <name>isopentenyl diphosphate</name>
        <dbReference type="ChEBI" id="CHEBI:128769"/>
    </ligand>
</feature>
<dbReference type="GO" id="GO:0019288">
    <property type="term" value="P:isopentenyl diphosphate biosynthetic process, methylerythritol 4-phosphate pathway"/>
    <property type="evidence" value="ECO:0007669"/>
    <property type="project" value="UniProtKB-UniRule"/>
</dbReference>
<dbReference type="HAMAP" id="MF_00191">
    <property type="entry name" value="IspH"/>
    <property type="match status" value="1"/>
</dbReference>
<comment type="pathway">
    <text evidence="5">Isoprenoid biosynthesis; isopentenyl diphosphate biosynthesis via DXP pathway; isopentenyl diphosphate from 1-deoxy-D-xylulose 5-phosphate: step 6/6.</text>
</comment>
<keyword evidence="4 5" id="KW-0411">Iron-sulfur</keyword>
<dbReference type="GO" id="GO:0051745">
    <property type="term" value="F:4-hydroxy-3-methylbut-2-enyl diphosphate reductase activity"/>
    <property type="evidence" value="ECO:0007669"/>
    <property type="project" value="UniProtKB-UniRule"/>
</dbReference>
<feature type="binding site" evidence="5">
    <location>
        <position position="220"/>
    </location>
    <ligand>
        <name>dimethylallyl diphosphate</name>
        <dbReference type="ChEBI" id="CHEBI:57623"/>
    </ligand>
</feature>
<feature type="binding site" evidence="5">
    <location>
        <position position="162"/>
    </location>
    <ligand>
        <name>(2E)-4-hydroxy-3-methylbut-2-enyl diphosphate</name>
        <dbReference type="ChEBI" id="CHEBI:128753"/>
    </ligand>
</feature>
<evidence type="ECO:0000256" key="4">
    <source>
        <dbReference type="ARBA" id="ARBA00023014"/>
    </source>
</evidence>
<reference evidence="6 9" key="2">
    <citation type="submission" date="2018-08" db="EMBL/GenBank/DDBJ databases">
        <title>Complete genome of the Arcobacter molluscorum type strain LMG 25693.</title>
        <authorList>
            <person name="Miller W.G."/>
            <person name="Yee E."/>
            <person name="Bono J.L."/>
        </authorList>
    </citation>
    <scope>NUCLEOTIDE SEQUENCE [LARGE SCALE GENOMIC DNA]</scope>
    <source>
        <strain evidence="6 9">CECT 7696</strain>
    </source>
</reference>
<comment type="similarity">
    <text evidence="5">Belongs to the IspH family.</text>
</comment>
<dbReference type="PANTHER" id="PTHR30426:SF0">
    <property type="entry name" value="4-HYDROXY-3-METHYLBUT-2-ENYL DIPHOSPHATE REDUCTASE"/>
    <property type="match status" value="1"/>
</dbReference>
<keyword evidence="3 5" id="KW-0408">Iron</keyword>
<dbReference type="NCBIfam" id="NF002187">
    <property type="entry name" value="PRK01045.1-1"/>
    <property type="match status" value="1"/>
</dbReference>
<feature type="binding site" evidence="5">
    <location>
        <position position="218"/>
    </location>
    <ligand>
        <name>isopentenyl diphosphate</name>
        <dbReference type="ChEBI" id="CHEBI:128769"/>
    </ligand>
</feature>
<feature type="binding site" evidence="5">
    <location>
        <position position="93"/>
    </location>
    <ligand>
        <name>[4Fe-4S] cluster</name>
        <dbReference type="ChEBI" id="CHEBI:49883"/>
    </ligand>
</feature>
<feature type="binding site" evidence="5">
    <location>
        <position position="121"/>
    </location>
    <ligand>
        <name>isopentenyl diphosphate</name>
        <dbReference type="ChEBI" id="CHEBI:128769"/>
    </ligand>
</feature>
<proteinExistence type="inferred from homology"/>
<dbReference type="Proteomes" id="UP000221222">
    <property type="component" value="Unassembled WGS sequence"/>
</dbReference>
<dbReference type="UniPathway" id="UPA00056">
    <property type="reaction ID" value="UER00097"/>
</dbReference>
<feature type="binding site" evidence="5">
    <location>
        <position position="219"/>
    </location>
    <ligand>
        <name>(2E)-4-hydroxy-3-methylbut-2-enyl diphosphate</name>
        <dbReference type="ChEBI" id="CHEBI:128753"/>
    </ligand>
</feature>
<evidence type="ECO:0000256" key="3">
    <source>
        <dbReference type="ARBA" id="ARBA00023004"/>
    </source>
</evidence>
<name>A0A2G1DK53_9BACT</name>
<evidence type="ECO:0000313" key="8">
    <source>
        <dbReference type="Proteomes" id="UP000221222"/>
    </source>
</evidence>
<feature type="binding site" evidence="5">
    <location>
        <position position="262"/>
    </location>
    <ligand>
        <name>dimethylallyl diphosphate</name>
        <dbReference type="ChEBI" id="CHEBI:57623"/>
    </ligand>
</feature>
<dbReference type="EMBL" id="NXFY01000003">
    <property type="protein sequence ID" value="PHO18905.1"/>
    <property type="molecule type" value="Genomic_DNA"/>
</dbReference>
<dbReference type="NCBIfam" id="TIGR00216">
    <property type="entry name" value="ispH_lytB"/>
    <property type="match status" value="1"/>
</dbReference>
<dbReference type="KEGG" id="amol:AMOL_0326"/>
<keyword evidence="1 5" id="KW-0004">4Fe-4S</keyword>
<comment type="pathway">
    <text evidence="5">Isoprenoid biosynthesis; dimethylallyl diphosphate biosynthesis; dimethylallyl diphosphate from (2E)-4-hydroxy-3-methylbutenyl diphosphate: step 1/1.</text>
</comment>
<feature type="binding site" evidence="5">
    <location>
        <position position="220"/>
    </location>
    <ligand>
        <name>(2E)-4-hydroxy-3-methylbut-2-enyl diphosphate</name>
        <dbReference type="ChEBI" id="CHEBI:128753"/>
    </ligand>
</feature>
<feature type="binding site" evidence="5">
    <location>
        <position position="36"/>
    </location>
    <ligand>
        <name>(2E)-4-hydroxy-3-methylbut-2-enyl diphosphate</name>
        <dbReference type="ChEBI" id="CHEBI:128753"/>
    </ligand>
</feature>
<accession>A0A2G1DK53</accession>
<evidence type="ECO:0000313" key="6">
    <source>
        <dbReference type="EMBL" id="AXX91342.1"/>
    </source>
</evidence>